<evidence type="ECO:0000256" key="3">
    <source>
        <dbReference type="SAM" id="MobiDB-lite"/>
    </source>
</evidence>
<dbReference type="EMBL" id="RDQZ01000002">
    <property type="protein sequence ID" value="RXH17021.1"/>
    <property type="molecule type" value="Genomic_DNA"/>
</dbReference>
<dbReference type="AlphaFoldDB" id="A0AAE5X934"/>
<keyword evidence="8" id="KW-1185">Reference proteome</keyword>
<evidence type="ECO:0000313" key="6">
    <source>
        <dbReference type="EMBL" id="RXH17021.1"/>
    </source>
</evidence>
<feature type="domain" description="Fumarylacetoacetase-like C-terminal" evidence="4">
    <location>
        <begin position="116"/>
        <end position="294"/>
    </location>
</feature>
<dbReference type="InterPro" id="IPR011234">
    <property type="entry name" value="Fumarylacetoacetase-like_C"/>
</dbReference>
<reference evidence="5 7" key="1">
    <citation type="submission" date="2018-06" db="EMBL/GenBank/DDBJ databases">
        <title>Comparative genomics of rhizobia nodulating Arachis hypogaea in China.</title>
        <authorList>
            <person name="Li Y."/>
        </authorList>
    </citation>
    <scope>NUCLEOTIDE SEQUENCE [LARGE SCALE GENOMIC DNA]</scope>
    <source>
        <strain evidence="5 7">CCBAU 51670</strain>
        <plasmid evidence="5 7">unnamed1</plasmid>
    </source>
</reference>
<dbReference type="InterPro" id="IPR036663">
    <property type="entry name" value="Fumarylacetoacetase_C_sf"/>
</dbReference>
<evidence type="ECO:0000313" key="8">
    <source>
        <dbReference type="Proteomes" id="UP000290401"/>
    </source>
</evidence>
<comment type="similarity">
    <text evidence="1">Belongs to the FAH family.</text>
</comment>
<dbReference type="GO" id="GO:0044281">
    <property type="term" value="P:small molecule metabolic process"/>
    <property type="evidence" value="ECO:0007669"/>
    <property type="project" value="UniProtKB-ARBA"/>
</dbReference>
<reference evidence="6 8" key="2">
    <citation type="submission" date="2018-10" db="EMBL/GenBank/DDBJ databases">
        <title>Bradyrhizobium sp. nov., effective nodules isolated from peanut in China.</title>
        <authorList>
            <person name="Li Y."/>
        </authorList>
    </citation>
    <scope>NUCLEOTIDE SEQUENCE [LARGE SCALE GENOMIC DNA]</scope>
    <source>
        <strain evidence="6 8">CCBAU 53426</strain>
    </source>
</reference>
<evidence type="ECO:0000256" key="1">
    <source>
        <dbReference type="ARBA" id="ARBA00010211"/>
    </source>
</evidence>
<dbReference type="KEGG" id="bgz:XH91_36955"/>
<proteinExistence type="inferred from homology"/>
<dbReference type="Proteomes" id="UP000288972">
    <property type="component" value="Plasmid unnamed1"/>
</dbReference>
<geneLocation type="plasmid" evidence="5 7">
    <name>unnamed1</name>
</geneLocation>
<dbReference type="InterPro" id="IPR051121">
    <property type="entry name" value="FAH"/>
</dbReference>
<evidence type="ECO:0000313" key="7">
    <source>
        <dbReference type="Proteomes" id="UP000288972"/>
    </source>
</evidence>
<dbReference type="SUPFAM" id="SSF56529">
    <property type="entry name" value="FAH"/>
    <property type="match status" value="1"/>
</dbReference>
<evidence type="ECO:0000256" key="2">
    <source>
        <dbReference type="ARBA" id="ARBA00022723"/>
    </source>
</evidence>
<keyword evidence="5" id="KW-0614">Plasmid</keyword>
<evidence type="ECO:0000259" key="4">
    <source>
        <dbReference type="Pfam" id="PF01557"/>
    </source>
</evidence>
<sequence>MRLGLCTLGGGFQRDARSTSMKLALFNEFIPGAIKENEIVDITKPVSALAKCGPQYLMEGLMTNWATYRPLLEDYVSRTKGRPVSEVRLRAPLPRPSKILCAAANYKEGIEGNISDLEFFHKSPSAIIGDGDTMILPKVEVTIVHHELELGVVIGKTCKDVSESEALDYVFGYTIVQDGSARGILSNGQMSFFTQKNWDTFAPLGPLVVTKDEVRDPHDLQVRLWANGELRQDYHTSDMAHRIPALIHKASMFNTFFPGDIIATGCNRQGLGPMQHGDTIVQEITGLGRLTTLVEDPLKRSWPYGVDAEFADFVKKPRTQRGALGPPRIVPANSRLPT</sequence>
<keyword evidence="5" id="KW-0378">Hydrolase</keyword>
<name>A0AAE5X934_9BRAD</name>
<accession>A0AAE5X934</accession>
<gene>
    <name evidence="6" type="ORF">EAS56_03705</name>
    <name evidence="5" type="ORF">XH91_36955</name>
</gene>
<dbReference type="Proteomes" id="UP000290401">
    <property type="component" value="Unassembled WGS sequence"/>
</dbReference>
<dbReference type="Pfam" id="PF01557">
    <property type="entry name" value="FAA_hydrolase"/>
    <property type="match status" value="1"/>
</dbReference>
<dbReference type="GO" id="GO:0046872">
    <property type="term" value="F:metal ion binding"/>
    <property type="evidence" value="ECO:0007669"/>
    <property type="project" value="UniProtKB-KW"/>
</dbReference>
<keyword evidence="2" id="KW-0479">Metal-binding</keyword>
<evidence type="ECO:0000313" key="5">
    <source>
        <dbReference type="EMBL" id="QAU50879.1"/>
    </source>
</evidence>
<dbReference type="PANTHER" id="PTHR42796">
    <property type="entry name" value="FUMARYLACETOACETATE HYDROLASE DOMAIN-CONTAINING PROTEIN 2A-RELATED"/>
    <property type="match status" value="1"/>
</dbReference>
<dbReference type="GO" id="GO:0016787">
    <property type="term" value="F:hydrolase activity"/>
    <property type="evidence" value="ECO:0007669"/>
    <property type="project" value="UniProtKB-KW"/>
</dbReference>
<organism evidence="5 7">
    <name type="scientific">Bradyrhizobium guangzhouense</name>
    <dbReference type="NCBI Taxonomy" id="1325095"/>
    <lineage>
        <taxon>Bacteria</taxon>
        <taxon>Pseudomonadati</taxon>
        <taxon>Pseudomonadota</taxon>
        <taxon>Alphaproteobacteria</taxon>
        <taxon>Hyphomicrobiales</taxon>
        <taxon>Nitrobacteraceae</taxon>
        <taxon>Bradyrhizobium</taxon>
    </lineage>
</organism>
<feature type="region of interest" description="Disordered" evidence="3">
    <location>
        <begin position="319"/>
        <end position="338"/>
    </location>
</feature>
<dbReference type="Gene3D" id="3.90.850.10">
    <property type="entry name" value="Fumarylacetoacetase-like, C-terminal domain"/>
    <property type="match status" value="1"/>
</dbReference>
<dbReference type="EMBL" id="CP030054">
    <property type="protein sequence ID" value="QAU50879.1"/>
    <property type="molecule type" value="Genomic_DNA"/>
</dbReference>
<protein>
    <submittedName>
        <fullName evidence="6">FAA hydrolase family protein</fullName>
    </submittedName>
    <submittedName>
        <fullName evidence="5">Fumarylacetoacetate hydrolase</fullName>
    </submittedName>
</protein>
<dbReference type="PANTHER" id="PTHR42796:SF4">
    <property type="entry name" value="FUMARYLACETOACETATE HYDROLASE DOMAIN-CONTAINING PROTEIN 2A"/>
    <property type="match status" value="1"/>
</dbReference>